<sequence length="432" mass="47867">MKKSPHALTREGRLELARARAKRRQALLDQAESLRQEVAQLARDCAAAAFGPGDEPRQERVGALLFRMEAACAALHMAREILRQDDPSTLGEWPSRLQAALGRWSKASAGWWEARFVRRPRVMISEDRATGAIHVEVTYRTFGPYFYRHWREDGKQHSRYYGKEPPDDYPADEDVPEPPPPQPVLPASLLSCEAAALVERLRLLVQSAQEEQRQRLRRTLRVAGRRLERRLRADHKAGMLFLADDVTASADVGSSAPPPILQPRPPLPAETPLGADPQVLARLADADQALFLKTQVRTHVCEDAYGALLDALAELHRLNLCHALLAQAMRLHAEEWIVLLEPTAHHGRIAEVLARAAEDETVPSFRARVEATMANTQPHTVVRGAVLGEWSGLTSAVLRELQRVSGQVEARAASGKQAGVPVLAWLAYADAA</sequence>
<name>A0A426U5G8_9CHLR</name>
<evidence type="ECO:0000313" key="3">
    <source>
        <dbReference type="Proteomes" id="UP000280307"/>
    </source>
</evidence>
<proteinExistence type="predicted"/>
<accession>A0A426U5G8</accession>
<dbReference type="Proteomes" id="UP000280307">
    <property type="component" value="Unassembled WGS sequence"/>
</dbReference>
<organism evidence="2 3">
    <name type="scientific">Candidatus Viridilinea halotolerans</name>
    <dbReference type="NCBI Taxonomy" id="2491704"/>
    <lineage>
        <taxon>Bacteria</taxon>
        <taxon>Bacillati</taxon>
        <taxon>Chloroflexota</taxon>
        <taxon>Chloroflexia</taxon>
        <taxon>Chloroflexales</taxon>
        <taxon>Chloroflexineae</taxon>
        <taxon>Oscillochloridaceae</taxon>
        <taxon>Candidatus Viridilinea</taxon>
    </lineage>
</organism>
<reference evidence="2 3" key="1">
    <citation type="submission" date="2018-12" db="EMBL/GenBank/DDBJ databases">
        <title>Genome Sequence of Candidatus Viridilinea halotolerans isolated from saline sulfide-rich spring.</title>
        <authorList>
            <person name="Grouzdev D.S."/>
            <person name="Burganskaya E.I."/>
            <person name="Krutkina M.S."/>
            <person name="Sukhacheva M.V."/>
            <person name="Gorlenko V.M."/>
        </authorList>
    </citation>
    <scope>NUCLEOTIDE SEQUENCE [LARGE SCALE GENOMIC DNA]</scope>
    <source>
        <strain evidence="2">Chok-6</strain>
    </source>
</reference>
<evidence type="ECO:0000313" key="2">
    <source>
        <dbReference type="EMBL" id="RRR75218.1"/>
    </source>
</evidence>
<protein>
    <submittedName>
        <fullName evidence="2">Uncharacterized protein</fullName>
    </submittedName>
</protein>
<feature type="region of interest" description="Disordered" evidence="1">
    <location>
        <begin position="158"/>
        <end position="183"/>
    </location>
</feature>
<feature type="compositionally biased region" description="Acidic residues" evidence="1">
    <location>
        <begin position="167"/>
        <end position="176"/>
    </location>
</feature>
<dbReference type="AlphaFoldDB" id="A0A426U5G8"/>
<comment type="caution">
    <text evidence="2">The sequence shown here is derived from an EMBL/GenBank/DDBJ whole genome shotgun (WGS) entry which is preliminary data.</text>
</comment>
<dbReference type="EMBL" id="RSAS01000204">
    <property type="protein sequence ID" value="RRR75218.1"/>
    <property type="molecule type" value="Genomic_DNA"/>
</dbReference>
<evidence type="ECO:0000256" key="1">
    <source>
        <dbReference type="SAM" id="MobiDB-lite"/>
    </source>
</evidence>
<gene>
    <name evidence="2" type="ORF">EI684_05280</name>
</gene>